<accession>A0ABD2AWF1</accession>
<evidence type="ECO:0000313" key="1">
    <source>
        <dbReference type="EMBL" id="KAL2724928.1"/>
    </source>
</evidence>
<sequence>MVYPLKCISLISASLRQAFVLLTCFKVSNNLLKNLQFEMCILFQHYLNYHHPLQILLLNGAVTDEDVVLVFWIFSLIAVLFPANVLIESLFIETETVCDDNCEILVINCSIYLAYYKGLGQEYPEILCTHVNYTLKKYYTTPLNFINNNSILPFVTVDVVTAVLVVEEMLGVNNILEFKDIREEGEPFIVVAELFPLCNNVDNVPLTSPLVDLLCPIT</sequence>
<dbReference type="Proteomes" id="UP001607303">
    <property type="component" value="Unassembled WGS sequence"/>
</dbReference>
<organism evidence="1 2">
    <name type="scientific">Vespula maculifrons</name>
    <name type="common">Eastern yellow jacket</name>
    <name type="synonym">Wasp</name>
    <dbReference type="NCBI Taxonomy" id="7453"/>
    <lineage>
        <taxon>Eukaryota</taxon>
        <taxon>Metazoa</taxon>
        <taxon>Ecdysozoa</taxon>
        <taxon>Arthropoda</taxon>
        <taxon>Hexapoda</taxon>
        <taxon>Insecta</taxon>
        <taxon>Pterygota</taxon>
        <taxon>Neoptera</taxon>
        <taxon>Endopterygota</taxon>
        <taxon>Hymenoptera</taxon>
        <taxon>Apocrita</taxon>
        <taxon>Aculeata</taxon>
        <taxon>Vespoidea</taxon>
        <taxon>Vespidae</taxon>
        <taxon>Vespinae</taxon>
        <taxon>Vespula</taxon>
    </lineage>
</organism>
<dbReference type="AlphaFoldDB" id="A0ABD2AWF1"/>
<comment type="caution">
    <text evidence="1">The sequence shown here is derived from an EMBL/GenBank/DDBJ whole genome shotgun (WGS) entry which is preliminary data.</text>
</comment>
<evidence type="ECO:0000313" key="2">
    <source>
        <dbReference type="Proteomes" id="UP001607303"/>
    </source>
</evidence>
<keyword evidence="2" id="KW-1185">Reference proteome</keyword>
<dbReference type="EMBL" id="JAYRBN010000112">
    <property type="protein sequence ID" value="KAL2724928.1"/>
    <property type="molecule type" value="Genomic_DNA"/>
</dbReference>
<reference evidence="1 2" key="1">
    <citation type="journal article" date="2024" name="Ann. Entomol. Soc. Am.">
        <title>Genomic analyses of the southern and eastern yellowjacket wasps (Hymenoptera: Vespidae) reveal evolutionary signatures of social life.</title>
        <authorList>
            <person name="Catto M.A."/>
            <person name="Caine P.B."/>
            <person name="Orr S.E."/>
            <person name="Hunt B.G."/>
            <person name="Goodisman M.A.D."/>
        </authorList>
    </citation>
    <scope>NUCLEOTIDE SEQUENCE [LARGE SCALE GENOMIC DNA]</scope>
    <source>
        <strain evidence="1">232</strain>
        <tissue evidence="1">Head and thorax</tissue>
    </source>
</reference>
<proteinExistence type="predicted"/>
<name>A0ABD2AWF1_VESMC</name>
<gene>
    <name evidence="1" type="ORF">V1477_018789</name>
</gene>
<protein>
    <submittedName>
        <fullName evidence="1">Uncharacterized protein</fullName>
    </submittedName>
</protein>